<name>A0A848HCW0_9BURK</name>
<protein>
    <recommendedName>
        <fullName evidence="1">Phasin domain-containing protein</fullName>
    </recommendedName>
</protein>
<sequence>MNDRTRMSVLSAADAAPGWNWALDFGRQQMAVAVEGASTMYRGFEAMRRVQEQIAHHAAERHAEAAEQLRARKAPADLIATQSQLLHDDLEDATRYWQQLAAAAFEMNSQLLGCATHLVDTDGAFAAARIFHVPKT</sequence>
<evidence type="ECO:0000313" key="3">
    <source>
        <dbReference type="Proteomes" id="UP000541185"/>
    </source>
</evidence>
<organism evidence="2 3">
    <name type="scientific">Ramlibacter agri</name>
    <dbReference type="NCBI Taxonomy" id="2728837"/>
    <lineage>
        <taxon>Bacteria</taxon>
        <taxon>Pseudomonadati</taxon>
        <taxon>Pseudomonadota</taxon>
        <taxon>Betaproteobacteria</taxon>
        <taxon>Burkholderiales</taxon>
        <taxon>Comamonadaceae</taxon>
        <taxon>Ramlibacter</taxon>
    </lineage>
</organism>
<dbReference type="EMBL" id="JABBFX010000004">
    <property type="protein sequence ID" value="NML48267.1"/>
    <property type="molecule type" value="Genomic_DNA"/>
</dbReference>
<feature type="domain" description="Phasin" evidence="1">
    <location>
        <begin position="24"/>
        <end position="111"/>
    </location>
</feature>
<reference evidence="2 3" key="1">
    <citation type="submission" date="2020-04" db="EMBL/GenBank/DDBJ databases">
        <title>Ramlibacter sp. G-1-2-2 isolated from soil.</title>
        <authorList>
            <person name="Dahal R.H."/>
        </authorList>
    </citation>
    <scope>NUCLEOTIDE SEQUENCE [LARGE SCALE GENOMIC DNA]</scope>
    <source>
        <strain evidence="2 3">G-1-2-2</strain>
    </source>
</reference>
<gene>
    <name evidence="2" type="ORF">HHL11_31250</name>
</gene>
<accession>A0A848HCW0</accession>
<evidence type="ECO:0000259" key="1">
    <source>
        <dbReference type="Pfam" id="PF09361"/>
    </source>
</evidence>
<dbReference type="Pfam" id="PF09361">
    <property type="entry name" value="Phasin_2"/>
    <property type="match status" value="1"/>
</dbReference>
<keyword evidence="3" id="KW-1185">Reference proteome</keyword>
<dbReference type="InterPro" id="IPR018968">
    <property type="entry name" value="Phasin"/>
</dbReference>
<proteinExistence type="predicted"/>
<dbReference type="RefSeq" id="WP_169422592.1">
    <property type="nucleotide sequence ID" value="NZ_JABBFX010000004.1"/>
</dbReference>
<dbReference type="Proteomes" id="UP000541185">
    <property type="component" value="Unassembled WGS sequence"/>
</dbReference>
<comment type="caution">
    <text evidence="2">The sequence shown here is derived from an EMBL/GenBank/DDBJ whole genome shotgun (WGS) entry which is preliminary data.</text>
</comment>
<evidence type="ECO:0000313" key="2">
    <source>
        <dbReference type="EMBL" id="NML48267.1"/>
    </source>
</evidence>
<dbReference type="AlphaFoldDB" id="A0A848HCW0"/>